<keyword evidence="3" id="KW-0012">Acyltransferase</keyword>
<feature type="transmembrane region" description="Helical" evidence="1">
    <location>
        <begin position="171"/>
        <end position="190"/>
    </location>
</feature>
<evidence type="ECO:0000256" key="1">
    <source>
        <dbReference type="SAM" id="Phobius"/>
    </source>
</evidence>
<feature type="transmembrane region" description="Helical" evidence="1">
    <location>
        <begin position="77"/>
        <end position="102"/>
    </location>
</feature>
<keyword evidence="1" id="KW-0812">Transmembrane</keyword>
<dbReference type="EC" id="2.3.-.-" evidence="3"/>
<dbReference type="InterPro" id="IPR002656">
    <property type="entry name" value="Acyl_transf_3_dom"/>
</dbReference>
<feature type="transmembrane region" description="Helical" evidence="1">
    <location>
        <begin position="247"/>
        <end position="269"/>
    </location>
</feature>
<comment type="caution">
    <text evidence="3">The sequence shown here is derived from an EMBL/GenBank/DDBJ whole genome shotgun (WGS) entry which is preliminary data.</text>
</comment>
<dbReference type="InterPro" id="IPR050879">
    <property type="entry name" value="Acyltransferase_3"/>
</dbReference>
<sequence length="397" mass="43328">MTETVVNTAPTSATAVVPDVRAPQSAPRGRRNSGGRLRALDGLRLLAALMVALYHYGGRGGDITVAWGSSPKVQFPTLHSVFAYGPLGVHIFFVISGFVICMSGWGRSLRSFFASRAARLMPAYWVAVVLVTGVFALPAVVYDAVTPSEALLNLTLLQEPLGAHRVLGVDWTLWVEVRFYALFALCIVLPGASRHRVVLFCSVWTLAAALAQASGEPFLDLLLMPKYAPFFIGGIAVYLIHRDRRDITAWGILAVSWLTGQHVAVSNLWHSDHPGQFSYRSASVIILIVTFGFAAVLAIALGRLHWADWRWLTVAGALTYPFYLVHEHLGWVVIKYLHQDLGVPSAATFAATLTAMLALAWLLNRYVERWATPVLRKALTTPANTGKGDAVRRAGDS</sequence>
<feature type="transmembrane region" description="Helical" evidence="1">
    <location>
        <begin position="197"/>
        <end position="215"/>
    </location>
</feature>
<dbReference type="Proteomes" id="UP001585080">
    <property type="component" value="Unassembled WGS sequence"/>
</dbReference>
<feature type="transmembrane region" description="Helical" evidence="1">
    <location>
        <begin position="123"/>
        <end position="142"/>
    </location>
</feature>
<reference evidence="3 4" key="1">
    <citation type="submission" date="2024-01" db="EMBL/GenBank/DDBJ databases">
        <title>Genome mining of biosynthetic gene clusters to explore secondary metabolites of Streptomyces sp.</title>
        <authorList>
            <person name="Baig A."/>
            <person name="Ajitkumar Shintre N."/>
            <person name="Kumar H."/>
            <person name="Anbarasu A."/>
            <person name="Ramaiah S."/>
        </authorList>
    </citation>
    <scope>NUCLEOTIDE SEQUENCE [LARGE SCALE GENOMIC DNA]</scope>
    <source>
        <strain evidence="3 4">A57</strain>
    </source>
</reference>
<dbReference type="Pfam" id="PF01757">
    <property type="entry name" value="Acyl_transf_3"/>
    <property type="match status" value="1"/>
</dbReference>
<feature type="transmembrane region" description="Helical" evidence="1">
    <location>
        <begin position="346"/>
        <end position="367"/>
    </location>
</feature>
<feature type="transmembrane region" description="Helical" evidence="1">
    <location>
        <begin position="221"/>
        <end position="240"/>
    </location>
</feature>
<dbReference type="PANTHER" id="PTHR23028">
    <property type="entry name" value="ACETYLTRANSFERASE"/>
    <property type="match status" value="1"/>
</dbReference>
<gene>
    <name evidence="3" type="ORF">VSS16_29900</name>
</gene>
<proteinExistence type="predicted"/>
<feature type="domain" description="Acyltransferase 3" evidence="2">
    <location>
        <begin position="39"/>
        <end position="364"/>
    </location>
</feature>
<feature type="transmembrane region" description="Helical" evidence="1">
    <location>
        <begin position="309"/>
        <end position="326"/>
    </location>
</feature>
<dbReference type="PANTHER" id="PTHR23028:SF53">
    <property type="entry name" value="ACYL_TRANSF_3 DOMAIN-CONTAINING PROTEIN"/>
    <property type="match status" value="1"/>
</dbReference>
<keyword evidence="3" id="KW-0808">Transferase</keyword>
<dbReference type="EMBL" id="JAYMRP010000036">
    <property type="protein sequence ID" value="MFB8776900.1"/>
    <property type="molecule type" value="Genomic_DNA"/>
</dbReference>
<keyword evidence="4" id="KW-1185">Reference proteome</keyword>
<protein>
    <submittedName>
        <fullName evidence="3">Acyltransferase</fullName>
        <ecNumber evidence="3">2.3.-.-</ecNumber>
    </submittedName>
</protein>
<keyword evidence="1" id="KW-0472">Membrane</keyword>
<dbReference type="RefSeq" id="WP_376735409.1">
    <property type="nucleotide sequence ID" value="NZ_JAYMRP010000036.1"/>
</dbReference>
<dbReference type="GO" id="GO:0016746">
    <property type="term" value="F:acyltransferase activity"/>
    <property type="evidence" value="ECO:0007669"/>
    <property type="project" value="UniProtKB-KW"/>
</dbReference>
<accession>A0ABV5EJ79</accession>
<evidence type="ECO:0000313" key="4">
    <source>
        <dbReference type="Proteomes" id="UP001585080"/>
    </source>
</evidence>
<feature type="transmembrane region" description="Helical" evidence="1">
    <location>
        <begin position="37"/>
        <end position="57"/>
    </location>
</feature>
<evidence type="ECO:0000259" key="2">
    <source>
        <dbReference type="Pfam" id="PF01757"/>
    </source>
</evidence>
<feature type="transmembrane region" description="Helical" evidence="1">
    <location>
        <begin position="281"/>
        <end position="302"/>
    </location>
</feature>
<keyword evidence="1" id="KW-1133">Transmembrane helix</keyword>
<evidence type="ECO:0000313" key="3">
    <source>
        <dbReference type="EMBL" id="MFB8776900.1"/>
    </source>
</evidence>
<organism evidence="3 4">
    <name type="scientific">Streptomyces broussonetiae</name>
    <dbReference type="NCBI Taxonomy" id="2686304"/>
    <lineage>
        <taxon>Bacteria</taxon>
        <taxon>Bacillati</taxon>
        <taxon>Actinomycetota</taxon>
        <taxon>Actinomycetes</taxon>
        <taxon>Kitasatosporales</taxon>
        <taxon>Streptomycetaceae</taxon>
        <taxon>Streptomyces</taxon>
    </lineage>
</organism>
<name>A0ABV5EJ79_9ACTN</name>